<reference evidence="2 3" key="1">
    <citation type="submission" date="2020-12" db="EMBL/GenBank/DDBJ databases">
        <title>Metabolic potential, ecology and presence of endohyphal bacteria is reflected in genomic diversity of Mucoromycotina.</title>
        <authorList>
            <person name="Muszewska A."/>
            <person name="Okrasinska A."/>
            <person name="Steczkiewicz K."/>
            <person name="Drgas O."/>
            <person name="Orlowska M."/>
            <person name="Perlinska-Lenart U."/>
            <person name="Aleksandrzak-Piekarczyk T."/>
            <person name="Szatraj K."/>
            <person name="Zielenkiewicz U."/>
            <person name="Pilsyk S."/>
            <person name="Malc E."/>
            <person name="Mieczkowski P."/>
            <person name="Kruszewska J.S."/>
            <person name="Biernat P."/>
            <person name="Pawlowska J."/>
        </authorList>
    </citation>
    <scope>NUCLEOTIDE SEQUENCE [LARGE SCALE GENOMIC DNA]</scope>
    <source>
        <strain evidence="2 3">CBS 142.35</strain>
    </source>
</reference>
<dbReference type="OrthoDB" id="2289822at2759"/>
<organism evidence="2 3">
    <name type="scientific">Circinella minor</name>
    <dbReference type="NCBI Taxonomy" id="1195481"/>
    <lineage>
        <taxon>Eukaryota</taxon>
        <taxon>Fungi</taxon>
        <taxon>Fungi incertae sedis</taxon>
        <taxon>Mucoromycota</taxon>
        <taxon>Mucoromycotina</taxon>
        <taxon>Mucoromycetes</taxon>
        <taxon>Mucorales</taxon>
        <taxon>Lichtheimiaceae</taxon>
        <taxon>Circinella</taxon>
    </lineage>
</organism>
<sequence>MSKCPTCQKPVNQSKWKVHERECFLKRFRLRRAALEYSEQRRGHTSMQARPTENMFDTRSPRSDYVYQDDDYCDDDYEDVEQSQEQDNEANEDQNIDQEMFDDQNLSSNTINDAEYLSDLTQESSVLSSTTNNGDNVSSTSPINITISSYEQVDFTTRKSVEFYAKAKEQGIGRNNIDWLIEWINDLIQDPSFKRRPLLSQHRSRNIITSTCSVQPVQYDVCKDGCYLFFDDKKTKCPSCNKPRFKEGTQTSQATTQILPISHQLASYFQSAALRDLLEYRWRRADGGSTLKDVFDGAAYREMRSRLFQQPLDIGISIFHDGFNIFKRKSYTITVVMAMLLNLPPEERFKKENLLLLATIPGPGKPKMIDSFLRPIREELKVLQEDGMRITTDDGVFNSRVQLIFTGGDIPALGDLVGNSHMSYYGCRICVVKGVRGDKGGIYFPTSDIAAQSRTPSSFRKGSEPLAKLKSFHGPYFFSIDEMHLLGNNIGHQVWNMICGKYGKKAPIALKKKYRSAISKGMVSACSTIPNTFEGTFINLETQAGYARAVDWIAFMRYILPTLVIEQIDKQQQEAKPDYKKDSNAIKDAKKALIALSKIYCLALQKEINVNEIGMMERRSFLTNHMPINTFTINQHYLTHLPDAIRQLGPPCYSSSRSTERMNGLLKPRIRSKVNPAASACNAMLDLTKTTQFFRQQSTYTDQQSEPSMTDPVSQASSTTSFTILIDDEPGTTVMLDQLDTSTLDEFDDLSLRSLLLDFYSRHSIHHNNHIANAIHTSKNLTIRGHIFSVSTRQNAKKLNFAKITLPFDLRARRGQRSTENLCWGETFGTILLLFTHEHNEKTRALCLVRLELDTAPSVGSGIPCGNRQRQRLYVTEASHLDCLAMELKSLHVENKFYYLYPELFKHSFLDSSKI</sequence>
<evidence type="ECO:0000256" key="1">
    <source>
        <dbReference type="SAM" id="MobiDB-lite"/>
    </source>
</evidence>
<name>A0A8H7VEW9_9FUNG</name>
<dbReference type="EMBL" id="JAEPRB010000419">
    <property type="protein sequence ID" value="KAG2216337.1"/>
    <property type="molecule type" value="Genomic_DNA"/>
</dbReference>
<dbReference type="Proteomes" id="UP000646827">
    <property type="component" value="Unassembled WGS sequence"/>
</dbReference>
<feature type="region of interest" description="Disordered" evidence="1">
    <location>
        <begin position="38"/>
        <end position="92"/>
    </location>
</feature>
<protein>
    <submittedName>
        <fullName evidence="2">Uncharacterized protein</fullName>
    </submittedName>
</protein>
<keyword evidence="3" id="KW-1185">Reference proteome</keyword>
<accession>A0A8H7VEW9</accession>
<gene>
    <name evidence="2" type="ORF">INT45_005496</name>
</gene>
<feature type="compositionally biased region" description="Polar residues" evidence="1">
    <location>
        <begin position="123"/>
        <end position="137"/>
    </location>
</feature>
<feature type="region of interest" description="Disordered" evidence="1">
    <location>
        <begin position="123"/>
        <end position="142"/>
    </location>
</feature>
<evidence type="ECO:0000313" key="3">
    <source>
        <dbReference type="Proteomes" id="UP000646827"/>
    </source>
</evidence>
<proteinExistence type="predicted"/>
<feature type="compositionally biased region" description="Polar residues" evidence="1">
    <location>
        <begin position="45"/>
        <end position="57"/>
    </location>
</feature>
<dbReference type="Pfam" id="PF02992">
    <property type="entry name" value="Transposase_21"/>
    <property type="match status" value="1"/>
</dbReference>
<comment type="caution">
    <text evidence="2">The sequence shown here is derived from an EMBL/GenBank/DDBJ whole genome shotgun (WGS) entry which is preliminary data.</text>
</comment>
<dbReference type="InterPro" id="IPR004242">
    <property type="entry name" value="Transposase_21"/>
</dbReference>
<dbReference type="AlphaFoldDB" id="A0A8H7VEW9"/>
<evidence type="ECO:0000313" key="2">
    <source>
        <dbReference type="EMBL" id="KAG2216337.1"/>
    </source>
</evidence>
<feature type="compositionally biased region" description="Acidic residues" evidence="1">
    <location>
        <begin position="67"/>
        <end position="92"/>
    </location>
</feature>